<keyword evidence="9" id="KW-0732">Signal</keyword>
<dbReference type="PROSITE" id="PS51318">
    <property type="entry name" value="TAT"/>
    <property type="match status" value="1"/>
</dbReference>
<dbReference type="InterPro" id="IPR029070">
    <property type="entry name" value="Chitinase_insertion_sf"/>
</dbReference>
<name>A0A4Q7J0Z1_9PSEU</name>
<organism evidence="11 12">
    <name type="scientific">Amycolatopsis suaedae</name>
    <dbReference type="NCBI Taxonomy" id="2510978"/>
    <lineage>
        <taxon>Bacteria</taxon>
        <taxon>Bacillati</taxon>
        <taxon>Actinomycetota</taxon>
        <taxon>Actinomycetes</taxon>
        <taxon>Pseudonocardiales</taxon>
        <taxon>Pseudonocardiaceae</taxon>
        <taxon>Amycolatopsis</taxon>
    </lineage>
</organism>
<dbReference type="SUPFAM" id="SSF51445">
    <property type="entry name" value="(Trans)glycosidases"/>
    <property type="match status" value="1"/>
</dbReference>
<comment type="similarity">
    <text evidence="7">Belongs to the glycosyl hydrolase 18 family.</text>
</comment>
<evidence type="ECO:0000256" key="9">
    <source>
        <dbReference type="SAM" id="SignalP"/>
    </source>
</evidence>
<dbReference type="OrthoDB" id="3882626at2"/>
<dbReference type="InterPro" id="IPR001579">
    <property type="entry name" value="Glyco_hydro_18_chit_AS"/>
</dbReference>
<dbReference type="Gene3D" id="3.10.50.10">
    <property type="match status" value="1"/>
</dbReference>
<dbReference type="InterPro" id="IPR050314">
    <property type="entry name" value="Glycosyl_Hydrlase_18"/>
</dbReference>
<feature type="domain" description="GH18" evidence="10">
    <location>
        <begin position="47"/>
        <end position="471"/>
    </location>
</feature>
<dbReference type="PANTHER" id="PTHR11177">
    <property type="entry name" value="CHITINASE"/>
    <property type="match status" value="1"/>
</dbReference>
<evidence type="ECO:0000256" key="1">
    <source>
        <dbReference type="ARBA" id="ARBA00000822"/>
    </source>
</evidence>
<keyword evidence="5 6" id="KW-0326">Glycosidase</keyword>
<evidence type="ECO:0000256" key="8">
    <source>
        <dbReference type="SAM" id="MobiDB-lite"/>
    </source>
</evidence>
<evidence type="ECO:0000313" key="11">
    <source>
        <dbReference type="EMBL" id="RZQ61040.1"/>
    </source>
</evidence>
<dbReference type="CDD" id="cd06548">
    <property type="entry name" value="GH18_chitinase"/>
    <property type="match status" value="1"/>
</dbReference>
<keyword evidence="4" id="KW-0146">Chitin degradation</keyword>
<gene>
    <name evidence="11" type="ORF">EWH70_26640</name>
</gene>
<protein>
    <recommendedName>
        <fullName evidence="2">chitinase</fullName>
        <ecNumber evidence="2">3.2.1.14</ecNumber>
    </recommendedName>
</protein>
<dbReference type="PANTHER" id="PTHR11177:SF317">
    <property type="entry name" value="CHITINASE 12-RELATED"/>
    <property type="match status" value="1"/>
</dbReference>
<evidence type="ECO:0000256" key="6">
    <source>
        <dbReference type="RuleBase" id="RU000489"/>
    </source>
</evidence>
<reference evidence="11 12" key="1">
    <citation type="submission" date="2019-02" db="EMBL/GenBank/DDBJ databases">
        <title>Draft genome sequence of Amycolatopsis sp. 8-3EHSu isolated from roots of Suaeda maritima.</title>
        <authorList>
            <person name="Duangmal K."/>
            <person name="Chantavorakit T."/>
        </authorList>
    </citation>
    <scope>NUCLEOTIDE SEQUENCE [LARGE SCALE GENOMIC DNA]</scope>
    <source>
        <strain evidence="11 12">8-3EHSu</strain>
    </source>
</reference>
<evidence type="ECO:0000259" key="10">
    <source>
        <dbReference type="PROSITE" id="PS51910"/>
    </source>
</evidence>
<dbReference type="InterPro" id="IPR011583">
    <property type="entry name" value="Chitinase_II/V-like_cat"/>
</dbReference>
<dbReference type="AlphaFoldDB" id="A0A4Q7J0Z1"/>
<proteinExistence type="inferred from homology"/>
<dbReference type="RefSeq" id="WP_130478253.1">
    <property type="nucleotide sequence ID" value="NZ_SFCC01000014.1"/>
</dbReference>
<dbReference type="GO" id="GO:0005975">
    <property type="term" value="P:carbohydrate metabolic process"/>
    <property type="evidence" value="ECO:0007669"/>
    <property type="project" value="InterPro"/>
</dbReference>
<feature type="signal peptide" evidence="9">
    <location>
        <begin position="1"/>
        <end position="18"/>
    </location>
</feature>
<feature type="chain" id="PRO_5038495498" description="chitinase" evidence="9">
    <location>
        <begin position="19"/>
        <end position="471"/>
    </location>
</feature>
<dbReference type="SMART" id="SM00636">
    <property type="entry name" value="Glyco_18"/>
    <property type="match status" value="1"/>
</dbReference>
<keyword evidence="3 6" id="KW-0378">Hydrolase</keyword>
<keyword evidence="4" id="KW-0119">Carbohydrate metabolism</keyword>
<evidence type="ECO:0000256" key="5">
    <source>
        <dbReference type="ARBA" id="ARBA00023295"/>
    </source>
</evidence>
<dbReference type="InterPro" id="IPR001223">
    <property type="entry name" value="Glyco_hydro18_cat"/>
</dbReference>
<dbReference type="EMBL" id="SFCC01000014">
    <property type="protein sequence ID" value="RZQ61040.1"/>
    <property type="molecule type" value="Genomic_DNA"/>
</dbReference>
<comment type="catalytic activity">
    <reaction evidence="1">
        <text>Random endo-hydrolysis of N-acetyl-beta-D-glucosaminide (1-&gt;4)-beta-linkages in chitin and chitodextrins.</text>
        <dbReference type="EC" id="3.2.1.14"/>
    </reaction>
</comment>
<evidence type="ECO:0000256" key="7">
    <source>
        <dbReference type="RuleBase" id="RU004453"/>
    </source>
</evidence>
<dbReference type="Proteomes" id="UP000292003">
    <property type="component" value="Unassembled WGS sequence"/>
</dbReference>
<evidence type="ECO:0000313" key="12">
    <source>
        <dbReference type="Proteomes" id="UP000292003"/>
    </source>
</evidence>
<sequence>MRSPATRRRIVLAATASAAVTVAGLVAPATSGATGVPAANETSAQNYHVVNYYPQWAVYGRNVYLGDIERNGSANGLTVLNYAFANIHATDLTCFENTSSVGNPGDPDYPRDNAGDAHANYQRDITAAQSVDGVADVPTSRLRGNFGQLKKLKAKHPGMKVLMSIGGWSFSKYFADVAKTDAARKKFVRSCIDLYIRGNLPVRDDWGTGRPGGGPGTAAGIFDGFDLDWEYPGGGGLEGNHVDPNDKQNFTLLLQEFRTQLDAVRSGMLLTAFTASDPAKIQNGLELDKIFNYLDFANLQGYDFHGSSWEPHRTGHQANIHDDPKDPNPPASQFSVQKAVDIYTAAGVDPRKIVVGIPFYGRGWTGVPDGGTKGVYQPATGPAPGDFPEEPGVRGYRNLKRQIPANQIHRDENLLTAWGHTGTEFWSFDDPQTVTAKTSYIKEKGLGGAFAWNLAEDDGTLSAAMRTGLGG</sequence>
<dbReference type="InterPro" id="IPR017853">
    <property type="entry name" value="GH"/>
</dbReference>
<dbReference type="EC" id="3.2.1.14" evidence="2"/>
<dbReference type="Gene3D" id="3.20.20.80">
    <property type="entry name" value="Glycosidases"/>
    <property type="match status" value="1"/>
</dbReference>
<dbReference type="PROSITE" id="PS51910">
    <property type="entry name" value="GH18_2"/>
    <property type="match status" value="1"/>
</dbReference>
<keyword evidence="12" id="KW-1185">Reference proteome</keyword>
<keyword evidence="4" id="KW-0624">Polysaccharide degradation</keyword>
<evidence type="ECO:0000256" key="3">
    <source>
        <dbReference type="ARBA" id="ARBA00022801"/>
    </source>
</evidence>
<feature type="region of interest" description="Disordered" evidence="8">
    <location>
        <begin position="313"/>
        <end position="332"/>
    </location>
</feature>
<dbReference type="GO" id="GO:0008843">
    <property type="term" value="F:endochitinase activity"/>
    <property type="evidence" value="ECO:0007669"/>
    <property type="project" value="UniProtKB-EC"/>
</dbReference>
<dbReference type="GO" id="GO:0006032">
    <property type="term" value="P:chitin catabolic process"/>
    <property type="evidence" value="ECO:0007669"/>
    <property type="project" value="UniProtKB-KW"/>
</dbReference>
<dbReference type="SUPFAM" id="SSF54556">
    <property type="entry name" value="Chitinase insertion domain"/>
    <property type="match status" value="1"/>
</dbReference>
<dbReference type="Pfam" id="PF00704">
    <property type="entry name" value="Glyco_hydro_18"/>
    <property type="match status" value="1"/>
</dbReference>
<dbReference type="GO" id="GO:0008061">
    <property type="term" value="F:chitin binding"/>
    <property type="evidence" value="ECO:0007669"/>
    <property type="project" value="InterPro"/>
</dbReference>
<accession>A0A4Q7J0Z1</accession>
<evidence type="ECO:0000256" key="4">
    <source>
        <dbReference type="ARBA" id="ARBA00023024"/>
    </source>
</evidence>
<comment type="caution">
    <text evidence="11">The sequence shown here is derived from an EMBL/GenBank/DDBJ whole genome shotgun (WGS) entry which is preliminary data.</text>
</comment>
<dbReference type="InterPro" id="IPR006311">
    <property type="entry name" value="TAT_signal"/>
</dbReference>
<dbReference type="PROSITE" id="PS01095">
    <property type="entry name" value="GH18_1"/>
    <property type="match status" value="1"/>
</dbReference>
<evidence type="ECO:0000256" key="2">
    <source>
        <dbReference type="ARBA" id="ARBA00012729"/>
    </source>
</evidence>